<dbReference type="InterPro" id="IPR000760">
    <property type="entry name" value="Inositol_monophosphatase-like"/>
</dbReference>
<dbReference type="GO" id="GO:0046872">
    <property type="term" value="F:metal ion binding"/>
    <property type="evidence" value="ECO:0007669"/>
    <property type="project" value="UniProtKB-KW"/>
</dbReference>
<gene>
    <name evidence="8" type="ORF">VE01_02939</name>
</gene>
<keyword evidence="4" id="KW-0672">Quinate metabolism</keyword>
<dbReference type="GO" id="GO:0006021">
    <property type="term" value="P:inositol biosynthetic process"/>
    <property type="evidence" value="ECO:0007669"/>
    <property type="project" value="UniProtKB-UniPathway"/>
</dbReference>
<dbReference type="CDD" id="cd01639">
    <property type="entry name" value="IMPase"/>
    <property type="match status" value="1"/>
</dbReference>
<feature type="binding site" evidence="5">
    <location>
        <position position="119"/>
    </location>
    <ligand>
        <name>Mg(2+)</name>
        <dbReference type="ChEBI" id="CHEBI:18420"/>
        <label>1</label>
        <note>catalytic</note>
    </ligand>
</feature>
<dbReference type="GO" id="GO:0046854">
    <property type="term" value="P:phosphatidylinositol phosphate biosynthetic process"/>
    <property type="evidence" value="ECO:0007669"/>
    <property type="project" value="InterPro"/>
</dbReference>
<evidence type="ECO:0000313" key="8">
    <source>
        <dbReference type="EMBL" id="OBT99585.1"/>
    </source>
</evidence>
<evidence type="ECO:0000256" key="5">
    <source>
        <dbReference type="PIRSR" id="PIRSR600760-2"/>
    </source>
</evidence>
<dbReference type="PROSITE" id="PS00629">
    <property type="entry name" value="IMP_1"/>
    <property type="match status" value="1"/>
</dbReference>
<evidence type="ECO:0000256" key="7">
    <source>
        <dbReference type="SAM" id="Phobius"/>
    </source>
</evidence>
<dbReference type="PANTHER" id="PTHR20854:SF39">
    <property type="entry name" value="PROTEIN QUTG"/>
    <property type="match status" value="1"/>
</dbReference>
<dbReference type="Gene3D" id="3.40.190.80">
    <property type="match status" value="1"/>
</dbReference>
<proteinExistence type="inferred from homology"/>
<evidence type="ECO:0000313" key="9">
    <source>
        <dbReference type="Proteomes" id="UP000091956"/>
    </source>
</evidence>
<dbReference type="GO" id="GO:0008934">
    <property type="term" value="F:inositol monophosphate 1-phosphatase activity"/>
    <property type="evidence" value="ECO:0007669"/>
    <property type="project" value="InterPro"/>
</dbReference>
<dbReference type="Gene3D" id="3.30.540.10">
    <property type="entry name" value="Fructose-1,6-Bisphosphatase, subunit A, domain 1"/>
    <property type="match status" value="1"/>
</dbReference>
<dbReference type="GeneID" id="28836325"/>
<dbReference type="InterPro" id="IPR033942">
    <property type="entry name" value="IMPase"/>
</dbReference>
<sequence length="356" mass="38849">MSHGSNDTKAEAPGALGEAQLLEIYDFALDLGRRAGKILLDGVDQRCGDEEGRGQNEVDKMNAVDIVTQTDLDVEAFVKNEITARYPSHNFIGEETYSTGNSKEYLVTDSPTWIVDPLDGTVNYTHLFPMFCVSIAFCISGVPVIGIIYAPILDVTYSALTGHGAWLNDSTPSSPAPSHKRRQQLPLVRNPIPVLPEAAPKGCVFSCEWGKDRRDVKDGNMWRKVESFLTMAAESSGRDGKGGMVHGVRSLGSATMDLAYVATGAFDIWWEGGCWEWDVAAGICILREAGGLITTANPPSDIDTDPIEEVRLGSRLYLAIRAAGDSATETGRQAQERVVRETWKRVYNLDYSRPGA</sequence>
<feature type="transmembrane region" description="Helical" evidence="7">
    <location>
        <begin position="127"/>
        <end position="150"/>
    </location>
</feature>
<dbReference type="UniPathway" id="UPA00823">
    <property type="reaction ID" value="UER00788"/>
</dbReference>
<feature type="binding site" evidence="5">
    <location>
        <position position="116"/>
    </location>
    <ligand>
        <name>Mg(2+)</name>
        <dbReference type="ChEBI" id="CHEBI:18420"/>
        <label>1</label>
        <note>catalytic</note>
    </ligand>
</feature>
<protein>
    <recommendedName>
        <fullName evidence="6">Inositol-1-monophosphatase</fullName>
        <ecNumber evidence="6">3.1.3.25</ecNumber>
    </recommendedName>
</protein>
<name>A0A1B8GUS3_9PEZI</name>
<dbReference type="AlphaFoldDB" id="A0A1B8GUS3"/>
<keyword evidence="9" id="KW-1185">Reference proteome</keyword>
<reference evidence="8 9" key="1">
    <citation type="submission" date="2016-03" db="EMBL/GenBank/DDBJ databases">
        <title>Comparative genomics of Pseudogymnoascus destructans, the fungus causing white-nose syndrome of bats.</title>
        <authorList>
            <person name="Palmer J.M."/>
            <person name="Drees K.P."/>
            <person name="Foster J.T."/>
            <person name="Lindner D.L."/>
        </authorList>
    </citation>
    <scope>NUCLEOTIDE SEQUENCE [LARGE SCALE GENOMIC DNA]</scope>
    <source>
        <strain evidence="8 9">UAMH 10579</strain>
    </source>
</reference>
<comment type="catalytic activity">
    <reaction evidence="6">
        <text>a myo-inositol phosphate + H2O = myo-inositol + phosphate</text>
        <dbReference type="Rhea" id="RHEA:24056"/>
        <dbReference type="ChEBI" id="CHEBI:15377"/>
        <dbReference type="ChEBI" id="CHEBI:17268"/>
        <dbReference type="ChEBI" id="CHEBI:43474"/>
        <dbReference type="ChEBI" id="CHEBI:84139"/>
        <dbReference type="EC" id="3.1.3.25"/>
    </reaction>
</comment>
<evidence type="ECO:0000256" key="4">
    <source>
        <dbReference type="ARBA" id="ARBA00022911"/>
    </source>
</evidence>
<comment type="similarity">
    <text evidence="1 6">Belongs to the inositol monophosphatase superfamily.</text>
</comment>
<dbReference type="RefSeq" id="XP_018133318.1">
    <property type="nucleotide sequence ID" value="XM_018272443.2"/>
</dbReference>
<comment type="pathway">
    <text evidence="6">Polyol metabolism; myo-inositol biosynthesis; myo-inositol from D-glucose 6-phosphate: step 2/2.</text>
</comment>
<evidence type="ECO:0000256" key="6">
    <source>
        <dbReference type="RuleBase" id="RU364068"/>
    </source>
</evidence>
<dbReference type="FunFam" id="3.40.190.80:FF:000019">
    <property type="entry name" value="Inositol-1-monophosphatase"/>
    <property type="match status" value="1"/>
</dbReference>
<dbReference type="SUPFAM" id="SSF56655">
    <property type="entry name" value="Carbohydrate phosphatase"/>
    <property type="match status" value="1"/>
</dbReference>
<evidence type="ECO:0000256" key="1">
    <source>
        <dbReference type="ARBA" id="ARBA00009759"/>
    </source>
</evidence>
<keyword evidence="7" id="KW-0472">Membrane</keyword>
<reference evidence="9" key="2">
    <citation type="journal article" date="2018" name="Nat. Commun.">
        <title>Extreme sensitivity to ultraviolet light in the fungal pathogen causing white-nose syndrome of bats.</title>
        <authorList>
            <person name="Palmer J.M."/>
            <person name="Drees K.P."/>
            <person name="Foster J.T."/>
            <person name="Lindner D.L."/>
        </authorList>
    </citation>
    <scope>NUCLEOTIDE SEQUENCE [LARGE SCALE GENOMIC DNA]</scope>
    <source>
        <strain evidence="9">UAMH 10579</strain>
    </source>
</reference>
<dbReference type="InterPro" id="IPR020583">
    <property type="entry name" value="Inositol_monoP_metal-BS"/>
</dbReference>
<dbReference type="PRINTS" id="PR00377">
    <property type="entry name" value="IMPHPHTASES"/>
</dbReference>
<keyword evidence="7" id="KW-0812">Transmembrane</keyword>
<dbReference type="PROSITE" id="PS00630">
    <property type="entry name" value="IMP_2"/>
    <property type="match status" value="1"/>
</dbReference>
<organism evidence="8 9">
    <name type="scientific">Pseudogymnoascus verrucosus</name>
    <dbReference type="NCBI Taxonomy" id="342668"/>
    <lineage>
        <taxon>Eukaryota</taxon>
        <taxon>Fungi</taxon>
        <taxon>Dikarya</taxon>
        <taxon>Ascomycota</taxon>
        <taxon>Pezizomycotina</taxon>
        <taxon>Leotiomycetes</taxon>
        <taxon>Thelebolales</taxon>
        <taxon>Thelebolaceae</taxon>
        <taxon>Pseudogymnoascus</taxon>
    </lineage>
</organism>
<dbReference type="InterPro" id="IPR020550">
    <property type="entry name" value="Inositol_monophosphatase_CS"/>
</dbReference>
<accession>A0A1B8GUS3</accession>
<feature type="binding site" evidence="5">
    <location>
        <position position="94"/>
    </location>
    <ligand>
        <name>Mg(2+)</name>
        <dbReference type="ChEBI" id="CHEBI:18420"/>
        <label>1</label>
        <note>catalytic</note>
    </ligand>
</feature>
<feature type="binding site" evidence="5">
    <location>
        <position position="118"/>
    </location>
    <ligand>
        <name>Mg(2+)</name>
        <dbReference type="ChEBI" id="CHEBI:18420"/>
        <label>1</label>
        <note>catalytic</note>
    </ligand>
</feature>
<dbReference type="STRING" id="342668.A0A1B8GUS3"/>
<keyword evidence="2 5" id="KW-0479">Metal-binding</keyword>
<keyword evidence="6" id="KW-0378">Hydrolase</keyword>
<dbReference type="EC" id="3.1.3.25" evidence="6"/>
<dbReference type="FunFam" id="3.30.540.10:FF:000004">
    <property type="entry name" value="Inositol-1-monophosphatase"/>
    <property type="match status" value="1"/>
</dbReference>
<dbReference type="Proteomes" id="UP000091956">
    <property type="component" value="Unassembled WGS sequence"/>
</dbReference>
<comment type="cofactor">
    <cofactor evidence="5 6">
        <name>Mg(2+)</name>
        <dbReference type="ChEBI" id="CHEBI:18420"/>
    </cofactor>
</comment>
<evidence type="ECO:0000256" key="3">
    <source>
        <dbReference type="ARBA" id="ARBA00022842"/>
    </source>
</evidence>
<dbReference type="PANTHER" id="PTHR20854">
    <property type="entry name" value="INOSITOL MONOPHOSPHATASE"/>
    <property type="match status" value="1"/>
</dbReference>
<keyword evidence="3 5" id="KW-0460">Magnesium</keyword>
<dbReference type="Pfam" id="PF00459">
    <property type="entry name" value="Inositol_P"/>
    <property type="match status" value="1"/>
</dbReference>
<dbReference type="EMBL" id="KV460212">
    <property type="protein sequence ID" value="OBT99585.1"/>
    <property type="molecule type" value="Genomic_DNA"/>
</dbReference>
<dbReference type="OrthoDB" id="10254945at2759"/>
<keyword evidence="7" id="KW-1133">Transmembrane helix</keyword>
<evidence type="ECO:0000256" key="2">
    <source>
        <dbReference type="ARBA" id="ARBA00022723"/>
    </source>
</evidence>
<dbReference type="GO" id="GO:0007165">
    <property type="term" value="P:signal transduction"/>
    <property type="evidence" value="ECO:0007669"/>
    <property type="project" value="TreeGrafter"/>
</dbReference>
<feature type="binding site" evidence="5">
    <location>
        <position position="278"/>
    </location>
    <ligand>
        <name>Mg(2+)</name>
        <dbReference type="ChEBI" id="CHEBI:18420"/>
        <label>1</label>
        <note>catalytic</note>
    </ligand>
</feature>